<dbReference type="Pfam" id="PF00593">
    <property type="entry name" value="TonB_dep_Rec_b-barrel"/>
    <property type="match status" value="1"/>
</dbReference>
<dbReference type="InterPro" id="IPR000531">
    <property type="entry name" value="Beta-barrel_TonB"/>
</dbReference>
<evidence type="ECO:0000256" key="1">
    <source>
        <dbReference type="ARBA" id="ARBA00004571"/>
    </source>
</evidence>
<keyword evidence="9 11" id="KW-0472">Membrane</keyword>
<evidence type="ECO:0000313" key="17">
    <source>
        <dbReference type="EMBL" id="MCD2518402.1"/>
    </source>
</evidence>
<dbReference type="PROSITE" id="PS00430">
    <property type="entry name" value="TONB_DEPENDENT_REC_1"/>
    <property type="match status" value="1"/>
</dbReference>
<evidence type="ECO:0000313" key="18">
    <source>
        <dbReference type="Proteomes" id="UP001179361"/>
    </source>
</evidence>
<keyword evidence="4" id="KW-0410">Iron transport</keyword>
<evidence type="ECO:0000256" key="6">
    <source>
        <dbReference type="ARBA" id="ARBA00023004"/>
    </source>
</evidence>
<keyword evidence="17" id="KW-0675">Receptor</keyword>
<evidence type="ECO:0000259" key="15">
    <source>
        <dbReference type="Pfam" id="PF00593"/>
    </source>
</evidence>
<evidence type="ECO:0000256" key="8">
    <source>
        <dbReference type="ARBA" id="ARBA00023077"/>
    </source>
</evidence>
<evidence type="ECO:0000256" key="14">
    <source>
        <dbReference type="SAM" id="SignalP"/>
    </source>
</evidence>
<evidence type="ECO:0000256" key="10">
    <source>
        <dbReference type="ARBA" id="ARBA00023237"/>
    </source>
</evidence>
<comment type="caution">
    <text evidence="17">The sequence shown here is derived from an EMBL/GenBank/DDBJ whole genome shotgun (WGS) entry which is preliminary data.</text>
</comment>
<dbReference type="InterPro" id="IPR036942">
    <property type="entry name" value="Beta-barrel_TonB_sf"/>
</dbReference>
<evidence type="ECO:0000259" key="16">
    <source>
        <dbReference type="Pfam" id="PF07715"/>
    </source>
</evidence>
<organism evidence="17 18">
    <name type="scientific">Massilia phyllostachyos</name>
    <dbReference type="NCBI Taxonomy" id="2898585"/>
    <lineage>
        <taxon>Bacteria</taxon>
        <taxon>Pseudomonadati</taxon>
        <taxon>Pseudomonadota</taxon>
        <taxon>Betaproteobacteria</taxon>
        <taxon>Burkholderiales</taxon>
        <taxon>Oxalobacteraceae</taxon>
        <taxon>Telluria group</taxon>
        <taxon>Massilia</taxon>
    </lineage>
</organism>
<feature type="short sequence motif" description="TonB box" evidence="12">
    <location>
        <begin position="46"/>
        <end position="52"/>
    </location>
</feature>
<keyword evidence="5 11" id="KW-0812">Transmembrane</keyword>
<proteinExistence type="inferred from homology"/>
<feature type="domain" description="TonB-dependent receptor-like beta-barrel" evidence="15">
    <location>
        <begin position="311"/>
        <end position="756"/>
    </location>
</feature>
<evidence type="ECO:0000256" key="12">
    <source>
        <dbReference type="PROSITE-ProRule" id="PRU10143"/>
    </source>
</evidence>
<evidence type="ECO:0000256" key="13">
    <source>
        <dbReference type="RuleBase" id="RU003357"/>
    </source>
</evidence>
<dbReference type="RefSeq" id="WP_231059690.1">
    <property type="nucleotide sequence ID" value="NZ_JAJNOC010000007.1"/>
</dbReference>
<feature type="domain" description="TonB-dependent receptor plug" evidence="16">
    <location>
        <begin position="58"/>
        <end position="166"/>
    </location>
</feature>
<dbReference type="InterPro" id="IPR012910">
    <property type="entry name" value="Plug_dom"/>
</dbReference>
<keyword evidence="14" id="KW-0732">Signal</keyword>
<keyword evidence="2 11" id="KW-0813">Transport</keyword>
<comment type="subcellular location">
    <subcellularLocation>
        <location evidence="1 11">Cell outer membrane</location>
        <topology evidence="1 11">Multi-pass membrane protein</topology>
    </subcellularLocation>
</comment>
<feature type="chain" id="PRO_5045601254" evidence="14">
    <location>
        <begin position="33"/>
        <end position="804"/>
    </location>
</feature>
<evidence type="ECO:0000256" key="9">
    <source>
        <dbReference type="ARBA" id="ARBA00023136"/>
    </source>
</evidence>
<feature type="signal peptide" evidence="14">
    <location>
        <begin position="1"/>
        <end position="32"/>
    </location>
</feature>
<comment type="similarity">
    <text evidence="11 13">Belongs to the TonB-dependent receptor family.</text>
</comment>
<dbReference type="PROSITE" id="PS52016">
    <property type="entry name" value="TONB_DEPENDENT_REC_3"/>
    <property type="match status" value="1"/>
</dbReference>
<accession>A0ABS8Q9H1</accession>
<keyword evidence="6" id="KW-0408">Iron</keyword>
<keyword evidence="18" id="KW-1185">Reference proteome</keyword>
<dbReference type="Proteomes" id="UP001179361">
    <property type="component" value="Unassembled WGS sequence"/>
</dbReference>
<evidence type="ECO:0000256" key="5">
    <source>
        <dbReference type="ARBA" id="ARBA00022692"/>
    </source>
</evidence>
<dbReference type="InterPro" id="IPR039426">
    <property type="entry name" value="TonB-dep_rcpt-like"/>
</dbReference>
<sequence length="804" mass="86840">MNSKNKREHAAAFAVRPVALAVGLALASLAQAQDSAPAKEETKLESVVVTANKRAQNLQDVPAAITVLTDAVLQRNNVKDFDDLPALSPALSVSYSTQPGNYSINLRGIGTFSLGIGVEPDVAVVIDDIPYAMQANAFKNLNDVQRIEILKGPQSTLLGKSSIAGAVSITTKPIDGLWKTRASVLMSNDSEWRANASVSGALSDTVRMRLAVSKTDFPGVVRNLTDGGRMNGSNDTSVVGKLEWTPGDQWQVVFAPRAAKFEKNCCVTPFTFMSPGGVFANTPSLPASTVLKGINIGPGNVSVRNDFPAGGSADDVGAGLKAVYSFDDRGVLAGHTLASITSWSHYRMDDYQDGDGTDTDLGLLSFASKPAGFHGGQAYYGAFDVESRTQELRLTSPDKARLRYVLGLWYAKNNLARDFIRGPLLSPPAGIGTGVTYNSTAYNTNRAIFGQGSFDITPQTGVSLGLRYNREETGYTFTSIQPLPGSINKPGQFFRSDDDENKVTGKASLEHRFDPYTMAYVSYATGHKGKAYDLTSSFDANVARNMPVPGEDAKSYEAGVKMTLLNGAMALDLAAFRTNFTGFQQSASFMDTDGIFRTQLHSIGALRTQGIEADLGWRVNRQLVLNGAYAFTRATIRAFPNGPCYAVLNAAGTGTANAPQCAPNRAYGTGIFQDLAGATLTNAPKHKLNLSGQYDIPLERSYNAFVTGAYRFQSPVQYSLNQNPLTTQGSYGIFNLGFGIREKKDAYKLSFMVNNLFDKSYATNLAQAFRNGAWSTTALMVNTANWMPARDYKRYFTMRADFTF</sequence>
<name>A0ABS8Q9H1_9BURK</name>
<dbReference type="SUPFAM" id="SSF56935">
    <property type="entry name" value="Porins"/>
    <property type="match status" value="1"/>
</dbReference>
<evidence type="ECO:0000256" key="2">
    <source>
        <dbReference type="ARBA" id="ARBA00022448"/>
    </source>
</evidence>
<gene>
    <name evidence="17" type="ORF">LQ564_19050</name>
</gene>
<keyword evidence="10 11" id="KW-0998">Cell outer membrane</keyword>
<keyword evidence="7" id="KW-0406">Ion transport</keyword>
<dbReference type="InterPro" id="IPR010916">
    <property type="entry name" value="TonB_box_CS"/>
</dbReference>
<dbReference type="PANTHER" id="PTHR32552">
    <property type="entry name" value="FERRICHROME IRON RECEPTOR-RELATED"/>
    <property type="match status" value="1"/>
</dbReference>
<dbReference type="PANTHER" id="PTHR32552:SF81">
    <property type="entry name" value="TONB-DEPENDENT OUTER MEMBRANE RECEPTOR"/>
    <property type="match status" value="1"/>
</dbReference>
<protein>
    <submittedName>
        <fullName evidence="17">TonB-dependent receptor</fullName>
    </submittedName>
</protein>
<evidence type="ECO:0000256" key="7">
    <source>
        <dbReference type="ARBA" id="ARBA00023065"/>
    </source>
</evidence>
<dbReference type="EMBL" id="JAJNOC010000007">
    <property type="protein sequence ID" value="MCD2518402.1"/>
    <property type="molecule type" value="Genomic_DNA"/>
</dbReference>
<evidence type="ECO:0000256" key="4">
    <source>
        <dbReference type="ARBA" id="ARBA00022496"/>
    </source>
</evidence>
<evidence type="ECO:0000256" key="3">
    <source>
        <dbReference type="ARBA" id="ARBA00022452"/>
    </source>
</evidence>
<reference evidence="17" key="1">
    <citation type="submission" date="2021-11" db="EMBL/GenBank/DDBJ databases">
        <title>The complete genome of Massilia sp sp. G4R7.</title>
        <authorList>
            <person name="Liu L."/>
            <person name="Yue J."/>
            <person name="Yuan J."/>
            <person name="Yang F."/>
            <person name="Li L."/>
        </authorList>
    </citation>
    <scope>NUCLEOTIDE SEQUENCE</scope>
    <source>
        <strain evidence="17">G4R7</strain>
    </source>
</reference>
<evidence type="ECO:0000256" key="11">
    <source>
        <dbReference type="PROSITE-ProRule" id="PRU01360"/>
    </source>
</evidence>
<keyword evidence="8 12" id="KW-0798">TonB box</keyword>
<dbReference type="Pfam" id="PF07715">
    <property type="entry name" value="Plug"/>
    <property type="match status" value="1"/>
</dbReference>
<dbReference type="Gene3D" id="2.40.170.20">
    <property type="entry name" value="TonB-dependent receptor, beta-barrel domain"/>
    <property type="match status" value="1"/>
</dbReference>
<keyword evidence="3 11" id="KW-1134">Transmembrane beta strand</keyword>